<dbReference type="Gene3D" id="3.20.20.100">
    <property type="entry name" value="NADP-dependent oxidoreductase domain"/>
    <property type="match status" value="1"/>
</dbReference>
<dbReference type="InterPro" id="IPR036812">
    <property type="entry name" value="NAD(P)_OxRdtase_dom_sf"/>
</dbReference>
<dbReference type="OMA" id="FIPWAPL"/>
<evidence type="ECO:0000256" key="1">
    <source>
        <dbReference type="ARBA" id="ARBA00023002"/>
    </source>
</evidence>
<dbReference type="SUPFAM" id="SSF51430">
    <property type="entry name" value="NAD(P)-linked oxidoreductase"/>
    <property type="match status" value="1"/>
</dbReference>
<dbReference type="EMBL" id="CVMT01000002">
    <property type="protein sequence ID" value="CRG86629.1"/>
    <property type="molecule type" value="Genomic_DNA"/>
</dbReference>
<evidence type="ECO:0000313" key="3">
    <source>
        <dbReference type="EMBL" id="CRG86629.1"/>
    </source>
</evidence>
<dbReference type="PRINTS" id="PR00069">
    <property type="entry name" value="ALDKETRDTASE"/>
</dbReference>
<dbReference type="PANTHER" id="PTHR43625:SF40">
    <property type="entry name" value="ALDO-KETO REDUCTASE YAKC [NADP(+)]"/>
    <property type="match status" value="1"/>
</dbReference>
<keyword evidence="1" id="KW-0560">Oxidoreductase</keyword>
<keyword evidence="4" id="KW-1185">Reference proteome</keyword>
<dbReference type="InterPro" id="IPR023210">
    <property type="entry name" value="NADP_OxRdtase_dom"/>
</dbReference>
<evidence type="ECO:0000259" key="2">
    <source>
        <dbReference type="Pfam" id="PF00248"/>
    </source>
</evidence>
<dbReference type="InterPro" id="IPR050791">
    <property type="entry name" value="Aldo-Keto_reductase"/>
</dbReference>
<dbReference type="STRING" id="28573.A0A0U1LT98"/>
<dbReference type="GO" id="GO:0016491">
    <property type="term" value="F:oxidoreductase activity"/>
    <property type="evidence" value="ECO:0007669"/>
    <property type="project" value="UniProtKB-KW"/>
</dbReference>
<dbReference type="GO" id="GO:0005737">
    <property type="term" value="C:cytoplasm"/>
    <property type="evidence" value="ECO:0007669"/>
    <property type="project" value="TreeGrafter"/>
</dbReference>
<gene>
    <name evidence="3" type="ORF">PISL3812_03639</name>
</gene>
<dbReference type="PANTHER" id="PTHR43625">
    <property type="entry name" value="AFLATOXIN B1 ALDEHYDE REDUCTASE"/>
    <property type="match status" value="1"/>
</dbReference>
<dbReference type="InterPro" id="IPR020471">
    <property type="entry name" value="AKR"/>
</dbReference>
<organism evidence="3 4">
    <name type="scientific">Talaromyces islandicus</name>
    <name type="common">Penicillium islandicum</name>
    <dbReference type="NCBI Taxonomy" id="28573"/>
    <lineage>
        <taxon>Eukaryota</taxon>
        <taxon>Fungi</taxon>
        <taxon>Dikarya</taxon>
        <taxon>Ascomycota</taxon>
        <taxon>Pezizomycotina</taxon>
        <taxon>Eurotiomycetes</taxon>
        <taxon>Eurotiomycetidae</taxon>
        <taxon>Eurotiales</taxon>
        <taxon>Trichocomaceae</taxon>
        <taxon>Talaromyces</taxon>
        <taxon>Talaromyces sect. Islandici</taxon>
    </lineage>
</organism>
<dbReference type="Pfam" id="PF00248">
    <property type="entry name" value="Aldo_ket_red"/>
    <property type="match status" value="1"/>
</dbReference>
<name>A0A0U1LT98_TALIS</name>
<accession>A0A0U1LT98</accession>
<proteinExistence type="predicted"/>
<feature type="domain" description="NADP-dependent oxidoreductase" evidence="2">
    <location>
        <begin position="18"/>
        <end position="312"/>
    </location>
</feature>
<dbReference type="OrthoDB" id="37537at2759"/>
<protein>
    <recommendedName>
        <fullName evidence="2">NADP-dependent oxidoreductase domain-containing protein</fullName>
    </recommendedName>
</protein>
<sequence length="343" mass="37636">MSLPLRTLGRDGPQVSAVGLGFGSLGGFYGPPGTLDERVALLDHAYAAGLRFWDMADIYGDSEDVVGEWVKRSGKRDGVILSTKFGLQRQLDGIHSYRSDPEYVRAACEKSLQRLGVDVIDLYYSHRVDGVTPIEKTIEAMVELKKQGKIRHLGLSEVSASTLRRAHAVHPIAALQMEYSLFTLDIESSTSEVLKTCRELGVTVVAYSPIGRGVLTGQFQSHADIPQTDLRRMLPKYSEENFPKILELVEALKDVASVHGSTPAQVALAWLLAQGQDIIPIPGTKSTARMNENAASARLQLSEEEVQKIRTLTERTEIKGSRYSAAVMATLCAETPPLQEDEK</sequence>
<dbReference type="Proteomes" id="UP000054383">
    <property type="component" value="Unassembled WGS sequence"/>
</dbReference>
<reference evidence="3 4" key="1">
    <citation type="submission" date="2015-04" db="EMBL/GenBank/DDBJ databases">
        <authorList>
            <person name="Syromyatnikov M.Y."/>
            <person name="Popov V.N."/>
        </authorList>
    </citation>
    <scope>NUCLEOTIDE SEQUENCE [LARGE SCALE GENOMIC DNA]</scope>
    <source>
        <strain evidence="3">WF-38-12</strain>
    </source>
</reference>
<dbReference type="AlphaFoldDB" id="A0A0U1LT98"/>
<evidence type="ECO:0000313" key="4">
    <source>
        <dbReference type="Proteomes" id="UP000054383"/>
    </source>
</evidence>